<dbReference type="InterPro" id="IPR036047">
    <property type="entry name" value="F-box-like_dom_sf"/>
</dbReference>
<dbReference type="RefSeq" id="XP_040788780.1">
    <property type="nucleotide sequence ID" value="XM_040935601.1"/>
</dbReference>
<dbReference type="AlphaFoldDB" id="A0A9P4L9B7"/>
<sequence length="894" mass="100575">MGSFDCYCAFCSGPLGIGFLKFGSRKAKALRKRRIRVDAQKRKLNGEDVDEDKIEDDDDEEMEDAPTEEDVEVAKDAVLEDDDDDDDYEVSSTSSYSSEDSDSIESTSSDIHTGDIQDVPIPPPEPESEHEDTWSQASDLSGWDSFVAYNAIDETERMHSYEEQTTYDPSILNPEDVKWIDRCRCLGFNADAPGVTKAFISGRGTYNDYGGFDIKKPGRDPNDTGEDQHSCFYSYDPNTLPAFPFHEACFDILAKSLGYDDRSMVNKDVLYTIIAQNLDKYLRAPRLDYGLVQECGQFWECLPGEEYSVSDPGPKPGFEEVLPSMIPATLFDSTTSVDLAHKVRNDPLAVLPYDVLHGIIDRLSVDDTMSLMSASSHVLSSTREVSFWRYMLRRHILRWFWELDTMLVKSILPDTFDHKALFLWVNSVTKPEFGSTGPLVGIANRRRIWTACQPLVPEYQQIAGPNDRAEPEDDEAKTIMDRAVSLHMPMVLYPSPREVRTTSSQFIRSWQEITHQPCDFDTYWNEGGALVGIAATFGTHQRIFGSTEGKAGKTIHIPSDEWISKIQVNVSEVRMFNDRQNRSNRVTALDARPAETAEIRGMMITLTSGTVRHLFSGGRNIRLFTVLPHMHLIGLTGQIAANGVISRLGLLQASRPGEEPATVSYTPMQRRLWAPSVPFNNKGGMSEWPYQIHTFPSSYYPPAEVPSDMCPHEIILWAESPERYQDLSRISCFQVVGGTKQSGDRVWEVPDILAISAEKIQGHGTHVGEIRPVAAQHPDFHKCTNLSELELSKKSKSFDEANMSKFTIDGPGGEMVTEVHVSDDFGAIKLFTNRNRECYWGEEDRNDWFVKRAEQGECIVGLSCCFARLGGWSTSAKLHSHWRLSDLGVVTMRP</sequence>
<dbReference type="InterPro" id="IPR001810">
    <property type="entry name" value="F-box_dom"/>
</dbReference>
<feature type="compositionally biased region" description="Low complexity" evidence="1">
    <location>
        <begin position="90"/>
        <end position="111"/>
    </location>
</feature>
<comment type="caution">
    <text evidence="3">The sequence shown here is derived from an EMBL/GenBank/DDBJ whole genome shotgun (WGS) entry which is preliminary data.</text>
</comment>
<gene>
    <name evidence="3" type="ORF">K460DRAFT_386525</name>
</gene>
<proteinExistence type="predicted"/>
<evidence type="ECO:0000259" key="2">
    <source>
        <dbReference type="PROSITE" id="PS50181"/>
    </source>
</evidence>
<dbReference type="GeneID" id="63852852"/>
<organism evidence="3 4">
    <name type="scientific">Cucurbitaria berberidis CBS 394.84</name>
    <dbReference type="NCBI Taxonomy" id="1168544"/>
    <lineage>
        <taxon>Eukaryota</taxon>
        <taxon>Fungi</taxon>
        <taxon>Dikarya</taxon>
        <taxon>Ascomycota</taxon>
        <taxon>Pezizomycotina</taxon>
        <taxon>Dothideomycetes</taxon>
        <taxon>Pleosporomycetidae</taxon>
        <taxon>Pleosporales</taxon>
        <taxon>Pleosporineae</taxon>
        <taxon>Cucurbitariaceae</taxon>
        <taxon>Cucurbitaria</taxon>
    </lineage>
</organism>
<name>A0A9P4L9B7_9PLEO</name>
<reference evidence="3" key="1">
    <citation type="submission" date="2020-01" db="EMBL/GenBank/DDBJ databases">
        <authorList>
            <consortium name="DOE Joint Genome Institute"/>
            <person name="Haridas S."/>
            <person name="Albert R."/>
            <person name="Binder M."/>
            <person name="Bloem J."/>
            <person name="Labutti K."/>
            <person name="Salamov A."/>
            <person name="Andreopoulos B."/>
            <person name="Baker S.E."/>
            <person name="Barry K."/>
            <person name="Bills G."/>
            <person name="Bluhm B.H."/>
            <person name="Cannon C."/>
            <person name="Castanera R."/>
            <person name="Culley D.E."/>
            <person name="Daum C."/>
            <person name="Ezra D."/>
            <person name="Gonzalez J.B."/>
            <person name="Henrissat B."/>
            <person name="Kuo A."/>
            <person name="Liang C."/>
            <person name="Lipzen A."/>
            <person name="Lutzoni F."/>
            <person name="Magnuson J."/>
            <person name="Mondo S."/>
            <person name="Nolan M."/>
            <person name="Ohm R."/>
            <person name="Pangilinan J."/>
            <person name="Park H.-J."/>
            <person name="Ramirez L."/>
            <person name="Alfaro M."/>
            <person name="Sun H."/>
            <person name="Tritt A."/>
            <person name="Yoshinaga Y."/>
            <person name="Zwiers L.-H."/>
            <person name="Turgeon B.G."/>
            <person name="Goodwin S.B."/>
            <person name="Spatafora J.W."/>
            <person name="Crous P.W."/>
            <person name="Grigoriev I.V."/>
        </authorList>
    </citation>
    <scope>NUCLEOTIDE SEQUENCE</scope>
    <source>
        <strain evidence="3">CBS 394.84</strain>
    </source>
</reference>
<protein>
    <recommendedName>
        <fullName evidence="2">F-box domain-containing protein</fullName>
    </recommendedName>
</protein>
<accession>A0A9P4L9B7</accession>
<feature type="compositionally biased region" description="Acidic residues" evidence="1">
    <location>
        <begin position="47"/>
        <end position="71"/>
    </location>
</feature>
<feature type="domain" description="F-box" evidence="2">
    <location>
        <begin position="345"/>
        <end position="391"/>
    </location>
</feature>
<dbReference type="Proteomes" id="UP000800039">
    <property type="component" value="Unassembled WGS sequence"/>
</dbReference>
<keyword evidence="4" id="KW-1185">Reference proteome</keyword>
<dbReference type="PROSITE" id="PS50181">
    <property type="entry name" value="FBOX"/>
    <property type="match status" value="1"/>
</dbReference>
<feature type="compositionally biased region" description="Acidic residues" evidence="1">
    <location>
        <begin position="79"/>
        <end position="89"/>
    </location>
</feature>
<dbReference type="EMBL" id="ML976616">
    <property type="protein sequence ID" value="KAF1846217.1"/>
    <property type="molecule type" value="Genomic_DNA"/>
</dbReference>
<dbReference type="SUPFAM" id="SSF81383">
    <property type="entry name" value="F-box domain"/>
    <property type="match status" value="1"/>
</dbReference>
<feature type="region of interest" description="Disordered" evidence="1">
    <location>
        <begin position="40"/>
        <end position="139"/>
    </location>
</feature>
<dbReference type="OrthoDB" id="9984533at2759"/>
<evidence type="ECO:0000256" key="1">
    <source>
        <dbReference type="SAM" id="MobiDB-lite"/>
    </source>
</evidence>
<evidence type="ECO:0000313" key="3">
    <source>
        <dbReference type="EMBL" id="KAF1846217.1"/>
    </source>
</evidence>
<evidence type="ECO:0000313" key="4">
    <source>
        <dbReference type="Proteomes" id="UP000800039"/>
    </source>
</evidence>